<dbReference type="AlphaFoldDB" id="A0AAW1YQ75"/>
<organism evidence="1 2">
    <name type="scientific">Rubus argutus</name>
    <name type="common">Southern blackberry</name>
    <dbReference type="NCBI Taxonomy" id="59490"/>
    <lineage>
        <taxon>Eukaryota</taxon>
        <taxon>Viridiplantae</taxon>
        <taxon>Streptophyta</taxon>
        <taxon>Embryophyta</taxon>
        <taxon>Tracheophyta</taxon>
        <taxon>Spermatophyta</taxon>
        <taxon>Magnoliopsida</taxon>
        <taxon>eudicotyledons</taxon>
        <taxon>Gunneridae</taxon>
        <taxon>Pentapetalae</taxon>
        <taxon>rosids</taxon>
        <taxon>fabids</taxon>
        <taxon>Rosales</taxon>
        <taxon>Rosaceae</taxon>
        <taxon>Rosoideae</taxon>
        <taxon>Rosoideae incertae sedis</taxon>
        <taxon>Rubus</taxon>
    </lineage>
</organism>
<comment type="caution">
    <text evidence="1">The sequence shown here is derived from an EMBL/GenBank/DDBJ whole genome shotgun (WGS) entry which is preliminary data.</text>
</comment>
<keyword evidence="2" id="KW-1185">Reference proteome</keyword>
<sequence>MDRMELYMRYSNRVKAETDWIDQLEFDDLEMDEEEVYIRKLEAGLYTTSDGNFFKSISLSSSDVGWVWKG</sequence>
<accession>A0AAW1YQ75</accession>
<reference evidence="1 2" key="1">
    <citation type="journal article" date="2023" name="G3 (Bethesda)">
        <title>A chromosome-length genome assembly and annotation of blackberry (Rubus argutus, cv. 'Hillquist').</title>
        <authorList>
            <person name="Bruna T."/>
            <person name="Aryal R."/>
            <person name="Dudchenko O."/>
            <person name="Sargent D.J."/>
            <person name="Mead D."/>
            <person name="Buti M."/>
            <person name="Cavallini A."/>
            <person name="Hytonen T."/>
            <person name="Andres J."/>
            <person name="Pham M."/>
            <person name="Weisz D."/>
            <person name="Mascagni F."/>
            <person name="Usai G."/>
            <person name="Natali L."/>
            <person name="Bassil N."/>
            <person name="Fernandez G.E."/>
            <person name="Lomsadze A."/>
            <person name="Armour M."/>
            <person name="Olukolu B."/>
            <person name="Poorten T."/>
            <person name="Britton C."/>
            <person name="Davik J."/>
            <person name="Ashrafi H."/>
            <person name="Aiden E.L."/>
            <person name="Borodovsky M."/>
            <person name="Worthington M."/>
        </authorList>
    </citation>
    <scope>NUCLEOTIDE SEQUENCE [LARGE SCALE GENOMIC DNA]</scope>
    <source>
        <strain evidence="1">PI 553951</strain>
    </source>
</reference>
<gene>
    <name evidence="1" type="ORF">M0R45_006100</name>
</gene>
<evidence type="ECO:0000313" key="2">
    <source>
        <dbReference type="Proteomes" id="UP001457282"/>
    </source>
</evidence>
<proteinExistence type="predicted"/>
<dbReference type="Proteomes" id="UP001457282">
    <property type="component" value="Unassembled WGS sequence"/>
</dbReference>
<protein>
    <submittedName>
        <fullName evidence="1">Uncharacterized protein</fullName>
    </submittedName>
</protein>
<dbReference type="EMBL" id="JBEDUW010000001">
    <property type="protein sequence ID" value="KAK9950620.1"/>
    <property type="molecule type" value="Genomic_DNA"/>
</dbReference>
<evidence type="ECO:0000313" key="1">
    <source>
        <dbReference type="EMBL" id="KAK9950620.1"/>
    </source>
</evidence>
<name>A0AAW1YQ75_RUBAR</name>